<organism evidence="2 3">
    <name type="scientific">Staphylococcus shinii</name>
    <dbReference type="NCBI Taxonomy" id="2912228"/>
    <lineage>
        <taxon>Bacteria</taxon>
        <taxon>Bacillati</taxon>
        <taxon>Bacillota</taxon>
        <taxon>Bacilli</taxon>
        <taxon>Bacillales</taxon>
        <taxon>Staphylococcaceae</taxon>
        <taxon>Staphylococcus</taxon>
    </lineage>
</organism>
<keyword evidence="1" id="KW-0175">Coiled coil</keyword>
<dbReference type="AlphaFoldDB" id="A0A418IGR8"/>
<name>A0A418IGR8_9STAP</name>
<dbReference type="GeneID" id="79050297"/>
<comment type="caution">
    <text evidence="2">The sequence shown here is derived from an EMBL/GenBank/DDBJ whole genome shotgun (WGS) entry which is preliminary data.</text>
</comment>
<dbReference type="RefSeq" id="WP_039068395.1">
    <property type="nucleotide sequence ID" value="NZ_CP188207.1"/>
</dbReference>
<proteinExistence type="predicted"/>
<evidence type="ECO:0008006" key="4">
    <source>
        <dbReference type="Google" id="ProtNLM"/>
    </source>
</evidence>
<evidence type="ECO:0000313" key="2">
    <source>
        <dbReference type="EMBL" id="RIN01656.1"/>
    </source>
</evidence>
<keyword evidence="3" id="KW-1185">Reference proteome</keyword>
<dbReference type="EMBL" id="QXUF01000024">
    <property type="protein sequence ID" value="RIN01656.1"/>
    <property type="molecule type" value="Genomic_DNA"/>
</dbReference>
<dbReference type="OrthoDB" id="2414214at2"/>
<feature type="coiled-coil region" evidence="1">
    <location>
        <begin position="30"/>
        <end position="64"/>
    </location>
</feature>
<protein>
    <recommendedName>
        <fullName evidence="4">Lipoprotein</fullName>
    </recommendedName>
</protein>
<evidence type="ECO:0000313" key="3">
    <source>
        <dbReference type="Proteomes" id="UP000286317"/>
    </source>
</evidence>
<gene>
    <name evidence="2" type="ORF">BU112_04985</name>
</gene>
<sequence length="195" mass="21893">MKKKIVAILCASCILAGCGSQNLGPLEEKTTKLRDENHKLKGNIQELKQEISKEQNKIVALEKDKKDIGKAKSNKKKAANLKASSTYYQDIAKVIDQYNDIKSDVSKNKGDKKVQDKLVDIKNKMNSAFTTYKSDVDKEKMDSEDKTKNKNITKLDKDLNSAFSDIKDGYDAKDKKKIQKGQKSLSTISIKDNQS</sequence>
<accession>A0A418IGR8</accession>
<dbReference type="PROSITE" id="PS51257">
    <property type="entry name" value="PROKAR_LIPOPROTEIN"/>
    <property type="match status" value="1"/>
</dbReference>
<dbReference type="Proteomes" id="UP000286317">
    <property type="component" value="Unassembled WGS sequence"/>
</dbReference>
<evidence type="ECO:0000256" key="1">
    <source>
        <dbReference type="SAM" id="Coils"/>
    </source>
</evidence>
<reference evidence="2 3" key="1">
    <citation type="journal article" date="2016" name="Front. Microbiol.">
        <title>Comprehensive Phylogenetic Analysis of Bovine Non-aureus Staphylococci Species Based on Whole-Genome Sequencing.</title>
        <authorList>
            <person name="Naushad S."/>
            <person name="Barkema H.W."/>
            <person name="Luby C."/>
            <person name="Condas L.A."/>
            <person name="Nobrega D.B."/>
            <person name="Carson D.A."/>
            <person name="De Buck J."/>
        </authorList>
    </citation>
    <scope>NUCLEOTIDE SEQUENCE [LARGE SCALE GENOMIC DNA]</scope>
    <source>
        <strain evidence="2 3">SNUC 4554</strain>
    </source>
</reference>